<dbReference type="AlphaFoldDB" id="E1QQW7"/>
<feature type="domain" description="Csm1 subunit" evidence="1">
    <location>
        <begin position="207"/>
        <end position="299"/>
    </location>
</feature>
<dbReference type="InterPro" id="IPR052117">
    <property type="entry name" value="Cas10/Csm1_subtype-III-A"/>
</dbReference>
<dbReference type="HOGENOM" id="CLU_368285_0_0_2"/>
<dbReference type="PANTHER" id="PTHR36528">
    <property type="entry name" value="CRISPR SYSTEM SINGLE-STRAND-SPECIFIC DEOXYRIBONUCLEASE CAS10/CSM1 (SUBTYPE III-A)"/>
    <property type="match status" value="1"/>
</dbReference>
<sequence>MSREAVIATALYVMGRVRRRVHGGSDVDNAIHYLNKLKDPLTGLGINVGNVERLIREGSVMRYISYAVGKSIEPGQECQGDAGVVIDFIGGGALTIGPASMLDVVKDGVKARGSYRDVVNELDRGIDALAALHVDYQQFMETLLATMKLTLLYVPYSNCEGGSRYSAYSTAHAAMAYASTEATGGNYKLLGIDVVGIQDVIGRIQRTKQAMRQLKGRSILINLIQQAAAVRIINDVNNALKADVLSPVNILVNTGGEVIMLIPGVEDGVLSEVVSGVESDVVNEFEGRLGLAIAYTRVHGVDEGFRGAVDELERELTRRRYGRYRRVVINGVGLCDMCGMASENLTSVKMPDGTTLTMCHLCCMAHKIGTVSRRLGFIARLRTSSYSRGGCVVARLLGVDYAICPDGVNPAFSSEYVHYHLNEFGIEPKSDVAHSVIFLNTLMPTEPTTGEVMDLEEIKMGGMAITVKADANSMGRIKASASRDAATYILFTNLLMTMFDAYGAYLLNSNQSRYGGSVFLIYSGGDDVVVVGDHMALDYMARLIMRANEFSINVAAGALIHDVYQPIYLVWLDTENRLEEAKRKNRNASLMYVINIGGAPVMLEPSDVLNIVDYVSRKHDYAELEETRERGVSMLYRLNSHLVKIYDALYKVAVLKEEKKNSGTAPSNADCLSAKRSLLRALIEYTYYFNRNRDTVSQVINELGRELTPENLANMLKSVECGNEGRAGQYLRVLGRAIASINIYVLKTRSEGGAGW</sequence>
<keyword evidence="3" id="KW-1185">Reference proteome</keyword>
<dbReference type="Proteomes" id="UP000006681">
    <property type="component" value="Chromosome"/>
</dbReference>
<dbReference type="Gene3D" id="3.30.70.270">
    <property type="match status" value="1"/>
</dbReference>
<proteinExistence type="predicted"/>
<dbReference type="Pfam" id="PF18211">
    <property type="entry name" value="Csm1_B"/>
    <property type="match status" value="1"/>
</dbReference>
<accession>E1QQW7</accession>
<reference evidence="3" key="2">
    <citation type="journal article" date="2010" name="Stand. Genomic Sci.">
        <title>Complete genome sequence of Vulcanisaeta distributa type strain (IC-017T).</title>
        <authorList>
            <person name="Mavromatis K."/>
            <person name="Sikorski J."/>
            <person name="Pabst E."/>
            <person name="Teshima H."/>
            <person name="Lapidus A."/>
            <person name="Lucas S."/>
            <person name="Nolan M."/>
            <person name="Glavina Del Rio T."/>
            <person name="Cheng J."/>
            <person name="Bruce D."/>
            <person name="Goodwin L."/>
            <person name="Pitluck S."/>
            <person name="Liolios K."/>
            <person name="Ivanova N."/>
            <person name="Mikhailova N."/>
            <person name="Pati A."/>
            <person name="Chen A."/>
            <person name="Palaniappan K."/>
            <person name="Land M."/>
            <person name="Hauser L."/>
            <person name="Chang Y."/>
            <person name="Jeffries C."/>
            <person name="Rohde M."/>
            <person name="Spring S."/>
            <person name="Goker M."/>
            <person name="Wirth R."/>
            <person name="Woyke T."/>
            <person name="Bristow J."/>
            <person name="Eisen J."/>
            <person name="Markowitz V."/>
            <person name="Hugenholtz P."/>
            <person name="Klenk H."/>
            <person name="Kyrpides N."/>
        </authorList>
    </citation>
    <scope>NUCLEOTIDE SEQUENCE [LARGE SCALE GENOMIC DNA]</scope>
    <source>
        <strain evidence="3">DSM 14429 / JCM 11212 / NBRC 100878 / IC-017</strain>
    </source>
</reference>
<dbReference type="KEGG" id="vdi:Vdis_1150"/>
<evidence type="ECO:0000313" key="3">
    <source>
        <dbReference type="Proteomes" id="UP000006681"/>
    </source>
</evidence>
<dbReference type="STRING" id="572478.Vdis_1150"/>
<reference evidence="2 3" key="1">
    <citation type="journal article" date="2010" name="Stand. Genomic Sci.">
        <title>Complete genome sequence of Vulcanisaeta distributa type strain (IC-017).</title>
        <authorList>
            <person name="Mavromatis K."/>
            <person name="Sikorski J."/>
            <person name="Pabst E."/>
            <person name="Teshima H."/>
            <person name="Lapidus A."/>
            <person name="Lucas S."/>
            <person name="Nolan M."/>
            <person name="Glavina Del Rio T."/>
            <person name="Cheng J.F."/>
            <person name="Bruce D."/>
            <person name="Goodwin L."/>
            <person name="Pitluck S."/>
            <person name="Liolios K."/>
            <person name="Ivanova N."/>
            <person name="Mikhailova N."/>
            <person name="Pati A."/>
            <person name="Chen A."/>
            <person name="Palaniappan K."/>
            <person name="Land M."/>
            <person name="Hauser L."/>
            <person name="Chang Y.J."/>
            <person name="Jeffries C.D."/>
            <person name="Rohde M."/>
            <person name="Spring S."/>
            <person name="Goker M."/>
            <person name="Wirth R."/>
            <person name="Woyke T."/>
            <person name="Bristow J."/>
            <person name="Eisen J.A."/>
            <person name="Markowitz V."/>
            <person name="Hugenholtz P."/>
            <person name="Klenk H.P."/>
            <person name="Kyrpides N.C."/>
        </authorList>
    </citation>
    <scope>NUCLEOTIDE SEQUENCE [LARGE SCALE GENOMIC DNA]</scope>
    <source>
        <strain evidence="3">DSM 14429 / JCM 11212 / NBRC 100878 / IC-017</strain>
    </source>
</reference>
<dbReference type="PANTHER" id="PTHR36528:SF1">
    <property type="entry name" value="CRISPR SYSTEM SINGLE-STRAND-SPECIFIC DEOXYRIBONUCLEASE CAS10_CSM1 (SUBTYPE III-A)"/>
    <property type="match status" value="1"/>
</dbReference>
<evidence type="ECO:0000259" key="1">
    <source>
        <dbReference type="Pfam" id="PF18211"/>
    </source>
</evidence>
<organism evidence="2 3">
    <name type="scientific">Vulcanisaeta distributa (strain DSM 14429 / JCM 11212 / NBRC 100878 / IC-017)</name>
    <dbReference type="NCBI Taxonomy" id="572478"/>
    <lineage>
        <taxon>Archaea</taxon>
        <taxon>Thermoproteota</taxon>
        <taxon>Thermoprotei</taxon>
        <taxon>Thermoproteales</taxon>
        <taxon>Thermoproteaceae</taxon>
        <taxon>Vulcanisaeta</taxon>
    </lineage>
</organism>
<keyword evidence="2" id="KW-0378">Hydrolase</keyword>
<evidence type="ECO:0000313" key="2">
    <source>
        <dbReference type="EMBL" id="ADN50537.1"/>
    </source>
</evidence>
<name>E1QQW7_VULDI</name>
<dbReference type="GO" id="GO:0016787">
    <property type="term" value="F:hydrolase activity"/>
    <property type="evidence" value="ECO:0007669"/>
    <property type="project" value="UniProtKB-KW"/>
</dbReference>
<dbReference type="GeneID" id="9752082"/>
<dbReference type="RefSeq" id="WP_013336262.1">
    <property type="nucleotide sequence ID" value="NC_014537.1"/>
</dbReference>
<dbReference type="EMBL" id="CP002100">
    <property type="protein sequence ID" value="ADN50537.1"/>
    <property type="molecule type" value="Genomic_DNA"/>
</dbReference>
<dbReference type="OrthoDB" id="27218at2157"/>
<protein>
    <submittedName>
        <fullName evidence="2">Hydrolase of the HD superfamily (Permuted catalytic motifs)</fullName>
    </submittedName>
</protein>
<gene>
    <name evidence="2" type="ordered locus">Vdis_1150</name>
</gene>
<dbReference type="eggNOG" id="arCOG02666">
    <property type="taxonomic scope" value="Archaea"/>
</dbReference>
<dbReference type="InterPro" id="IPR043128">
    <property type="entry name" value="Rev_trsase/Diguanyl_cyclase"/>
</dbReference>
<dbReference type="InterPro" id="IPR041062">
    <property type="entry name" value="Csm1_B"/>
</dbReference>